<accession>A0ABM0JPH6</accession>
<feature type="chain" id="PRO_5047279404" evidence="2">
    <location>
        <begin position="24"/>
        <end position="491"/>
    </location>
</feature>
<feature type="compositionally biased region" description="Basic and acidic residues" evidence="1">
    <location>
        <begin position="462"/>
        <end position="474"/>
    </location>
</feature>
<reference evidence="4" key="1">
    <citation type="submission" date="2025-08" db="UniProtKB">
        <authorList>
            <consortium name="RefSeq"/>
        </authorList>
    </citation>
    <scope>IDENTIFICATION</scope>
</reference>
<feature type="region of interest" description="Disordered" evidence="1">
    <location>
        <begin position="377"/>
        <end position="491"/>
    </location>
</feature>
<evidence type="ECO:0000313" key="3">
    <source>
        <dbReference type="Proteomes" id="UP000694888"/>
    </source>
</evidence>
<name>A0ABM0JPH6_APLCA</name>
<feature type="compositionally biased region" description="Low complexity" evidence="1">
    <location>
        <begin position="437"/>
        <end position="452"/>
    </location>
</feature>
<evidence type="ECO:0000256" key="1">
    <source>
        <dbReference type="SAM" id="MobiDB-lite"/>
    </source>
</evidence>
<dbReference type="RefSeq" id="XP_005098494.1">
    <property type="nucleotide sequence ID" value="XM_005098437.3"/>
</dbReference>
<protein>
    <submittedName>
        <fullName evidence="4">Uncharacterized protein LOC101859705 isoform X1</fullName>
    </submittedName>
</protein>
<proteinExistence type="predicted"/>
<sequence>MKRHIQCCLFLQLAVVLLSDATGTLQNGRSTPSSPTCDQRSYWHSLRVETSADQCSKTINLSHNTSINLHLYSEVCERCQGFLDCPLTLLKKCRIRFTIADEMEKALLQICFQSHSFTVTDCLEKVTFEERTPSGTLNHLNRQEIGCSRRSYSREICLDYGSGLNIVFSGYNFCSVKGYGVVKSKSAHHISLSSNDSCPSGSRHIDVHRASGTISSYYGTKDHAPAVFCNATLSSSYSGRRMDFCFSFRYASFQPGGATLQIYDQSGNNRRKYGYDKTPSRNSEYCILLGKPNKVKVFIQTACSRTSECAAHNYQHAFVFSYKFKENLEAEATSFSEGEDDNWRMVSAAGAILFIILPCCCCMCWCCTRKDASESTNGTGTAAAAESQATGNPRGETRAPVFVHPTQSISSNSQGQARYQTTDMSAPPPAWSTIYGRSSRSHPPSSSAVPASNGYPSPPPIEESRPFVDHNRQDDDSDLPPAYNSLFPDSM</sequence>
<keyword evidence="3" id="KW-1185">Reference proteome</keyword>
<evidence type="ECO:0000256" key="2">
    <source>
        <dbReference type="SAM" id="SignalP"/>
    </source>
</evidence>
<dbReference type="Proteomes" id="UP000694888">
    <property type="component" value="Unplaced"/>
</dbReference>
<evidence type="ECO:0000313" key="4">
    <source>
        <dbReference type="RefSeq" id="XP_005098494.1"/>
    </source>
</evidence>
<dbReference type="GeneID" id="101859705"/>
<gene>
    <name evidence="4" type="primary">LOC101859705</name>
</gene>
<feature type="signal peptide" evidence="2">
    <location>
        <begin position="1"/>
        <end position="23"/>
    </location>
</feature>
<feature type="compositionally biased region" description="Polar residues" evidence="1">
    <location>
        <begin position="405"/>
        <end position="424"/>
    </location>
</feature>
<organism evidence="3 4">
    <name type="scientific">Aplysia californica</name>
    <name type="common">California sea hare</name>
    <dbReference type="NCBI Taxonomy" id="6500"/>
    <lineage>
        <taxon>Eukaryota</taxon>
        <taxon>Metazoa</taxon>
        <taxon>Spiralia</taxon>
        <taxon>Lophotrochozoa</taxon>
        <taxon>Mollusca</taxon>
        <taxon>Gastropoda</taxon>
        <taxon>Heterobranchia</taxon>
        <taxon>Euthyneura</taxon>
        <taxon>Tectipleura</taxon>
        <taxon>Aplysiida</taxon>
        <taxon>Aplysioidea</taxon>
        <taxon>Aplysiidae</taxon>
        <taxon>Aplysia</taxon>
    </lineage>
</organism>
<keyword evidence="2" id="KW-0732">Signal</keyword>